<name>A0ABT9UM76_9MICC</name>
<evidence type="ECO:0000259" key="1">
    <source>
        <dbReference type="Pfam" id="PF13338"/>
    </source>
</evidence>
<dbReference type="SUPFAM" id="SSF52980">
    <property type="entry name" value="Restriction endonuclease-like"/>
    <property type="match status" value="1"/>
</dbReference>
<reference evidence="2 3" key="1">
    <citation type="submission" date="2023-07" db="EMBL/GenBank/DDBJ databases">
        <title>Sorghum-associated microbial communities from plants grown in Nebraska, USA.</title>
        <authorList>
            <person name="Schachtman D."/>
        </authorList>
    </citation>
    <scope>NUCLEOTIDE SEQUENCE [LARGE SCALE GENOMIC DNA]</scope>
    <source>
        <strain evidence="2 3">DS994</strain>
    </source>
</reference>
<evidence type="ECO:0000313" key="2">
    <source>
        <dbReference type="EMBL" id="MDQ0120756.1"/>
    </source>
</evidence>
<dbReference type="InterPro" id="IPR025159">
    <property type="entry name" value="AbiEi_N"/>
</dbReference>
<proteinExistence type="predicted"/>
<gene>
    <name evidence="2" type="ORF">J2T22_003963</name>
</gene>
<feature type="domain" description="AbiEi antitoxin N-terminal" evidence="1">
    <location>
        <begin position="19"/>
        <end position="53"/>
    </location>
</feature>
<dbReference type="Proteomes" id="UP001226389">
    <property type="component" value="Unassembled WGS sequence"/>
</dbReference>
<keyword evidence="2" id="KW-0540">Nuclease</keyword>
<accession>A0ABT9UM76</accession>
<dbReference type="Pfam" id="PF13338">
    <property type="entry name" value="AbiEi_4"/>
    <property type="match status" value="1"/>
</dbReference>
<dbReference type="GO" id="GO:0004519">
    <property type="term" value="F:endonuclease activity"/>
    <property type="evidence" value="ECO:0007669"/>
    <property type="project" value="UniProtKB-KW"/>
</dbReference>
<comment type="caution">
    <text evidence="2">The sequence shown here is derived from an EMBL/GenBank/DDBJ whole genome shotgun (WGS) entry which is preliminary data.</text>
</comment>
<organism evidence="2 3">
    <name type="scientific">Pseudarthrobacter defluvii</name>
    <dbReference type="NCBI Taxonomy" id="410837"/>
    <lineage>
        <taxon>Bacteria</taxon>
        <taxon>Bacillati</taxon>
        <taxon>Actinomycetota</taxon>
        <taxon>Actinomycetes</taxon>
        <taxon>Micrococcales</taxon>
        <taxon>Micrococcaceae</taxon>
        <taxon>Pseudarthrobacter</taxon>
    </lineage>
</organism>
<dbReference type="EMBL" id="JAUSSY010000018">
    <property type="protein sequence ID" value="MDQ0120756.1"/>
    <property type="molecule type" value="Genomic_DNA"/>
</dbReference>
<dbReference type="RefSeq" id="WP_275179657.1">
    <property type="nucleotide sequence ID" value="NZ_JAUSSY010000018.1"/>
</dbReference>
<dbReference type="InterPro" id="IPR011335">
    <property type="entry name" value="Restrct_endonuc-II-like"/>
</dbReference>
<evidence type="ECO:0000313" key="3">
    <source>
        <dbReference type="Proteomes" id="UP001226389"/>
    </source>
</evidence>
<keyword evidence="2" id="KW-0378">Hydrolase</keyword>
<keyword evidence="2" id="KW-0255">Endonuclease</keyword>
<keyword evidence="3" id="KW-1185">Reference proteome</keyword>
<dbReference type="Gene3D" id="3.40.960.10">
    <property type="entry name" value="VSR Endonuclease"/>
    <property type="match status" value="1"/>
</dbReference>
<sequence>MNSGDLQALVDHRWPKQVVASTRQLAAAGLDDRVLTAAVKSGTVLRLRRGAYVRSRNWHGLKEWDRDQARLMAHFESTHGRSRYSHVSAALLRGLFVWEGGPAVHVTTQYANSKASAGRDVRTHRLPLAEAEKASLWTPDGREVLTTSAERTVLDCARILPLEKAAVIGDHALRKGASIEAMRQLLNDSPVVRGGRLAWDLLAVLDARSESPGETRTRLMLHSLGLRMFEPQVGITTREGIFRADFADPDARVIIEFDGVAKYTDYKPAADVLLAERRRENALQELGWAVFRINWQQLNRPGELRQRLYAFLARHSGTQKRPLPA</sequence>
<protein>
    <submittedName>
        <fullName evidence="2">Very-short-patch-repair endonuclease</fullName>
    </submittedName>
</protein>